<dbReference type="SUPFAM" id="SSF47923">
    <property type="entry name" value="Ypt/Rab-GAP domain of gyp1p"/>
    <property type="match status" value="2"/>
</dbReference>
<keyword evidence="1" id="KW-0343">GTPase activation</keyword>
<feature type="region of interest" description="Disordered" evidence="2">
    <location>
        <begin position="609"/>
        <end position="638"/>
    </location>
</feature>
<evidence type="ECO:0000256" key="1">
    <source>
        <dbReference type="ARBA" id="ARBA00022468"/>
    </source>
</evidence>
<protein>
    <recommendedName>
        <fullName evidence="3">Rab-GAP TBC domain-containing protein</fullName>
    </recommendedName>
</protein>
<evidence type="ECO:0000256" key="2">
    <source>
        <dbReference type="SAM" id="MobiDB-lite"/>
    </source>
</evidence>
<feature type="compositionally biased region" description="Polar residues" evidence="2">
    <location>
        <begin position="540"/>
        <end position="564"/>
    </location>
</feature>
<dbReference type="AlphaFoldDB" id="A0A7I8JM22"/>
<feature type="region of interest" description="Disordered" evidence="2">
    <location>
        <begin position="456"/>
        <end position="589"/>
    </location>
</feature>
<dbReference type="PANTHER" id="PTHR22957">
    <property type="entry name" value="TBC1 DOMAIN FAMILY MEMBER GTPASE-ACTIVATING PROTEIN"/>
    <property type="match status" value="1"/>
</dbReference>
<evidence type="ECO:0000313" key="5">
    <source>
        <dbReference type="Proteomes" id="UP001189122"/>
    </source>
</evidence>
<evidence type="ECO:0000259" key="3">
    <source>
        <dbReference type="PROSITE" id="PS50086"/>
    </source>
</evidence>
<dbReference type="GO" id="GO:0005096">
    <property type="term" value="F:GTPase activator activity"/>
    <property type="evidence" value="ECO:0007669"/>
    <property type="project" value="UniProtKB-KW"/>
</dbReference>
<proteinExistence type="predicted"/>
<name>A0A7I8JM22_SPIIN</name>
<dbReference type="PROSITE" id="PS50086">
    <property type="entry name" value="TBC_RABGAP"/>
    <property type="match status" value="1"/>
</dbReference>
<dbReference type="EMBL" id="LR743601">
    <property type="protein sequence ID" value="CAA2631907.1"/>
    <property type="molecule type" value="Genomic_DNA"/>
</dbReference>
<dbReference type="Gene3D" id="1.10.472.80">
    <property type="entry name" value="Ypt/Rab-GAP domain of gyp1p, domain 3"/>
    <property type="match status" value="1"/>
</dbReference>
<dbReference type="Proteomes" id="UP001189122">
    <property type="component" value="Unassembled WGS sequence"/>
</dbReference>
<dbReference type="InterPro" id="IPR035969">
    <property type="entry name" value="Rab-GAP_TBC_sf"/>
</dbReference>
<feature type="compositionally biased region" description="Low complexity" evidence="2">
    <location>
        <begin position="610"/>
        <end position="629"/>
    </location>
</feature>
<dbReference type="EMBL" id="CACRZD030000014">
    <property type="protein sequence ID" value="CAA6671150.1"/>
    <property type="molecule type" value="Genomic_DNA"/>
</dbReference>
<keyword evidence="5" id="KW-1185">Reference proteome</keyword>
<feature type="compositionally biased region" description="Polar residues" evidence="2">
    <location>
        <begin position="460"/>
        <end position="475"/>
    </location>
</feature>
<gene>
    <name evidence="4" type="ORF">SI7747_14017555</name>
</gene>
<sequence>MNLGILPSSPDASIEDIRRVAADSRRRYAILRRQLLMDPNFHKDGNRSPDLVMDNPLSQNPDSQWGRFFQNAELEKQVDQDLSRLYPEQGSYFQTQPCQAMLRRILLLWCLRHPGYGYKQGMHELMAPLIYVLYIDVQQLSQVRRLYEDQFNDEFDGRSFSESETMSKYGIRKSAVWDGETGEDGSQGAAGRGSSSDELDPETREIILLNDAYGTEGELGIILSERFMEHDAYCMFNALMNGADGVVAIADFFSPSPSPGSSSGLSPVIEASSALYHLLSAVDSPLHCHLTELEVEPQYFALRWLRVLFGREFSLQDLLAIWDEIFSSPNGTSHLIGEDEAQVNFRILSCPRGPLLSLSSLLATENTTTCLQRLLNFPENVNLRKLIDKARSLQDLAMDLNICSHLEPPLNGSARKNSAHVRRYSISSGSVSPGTPHYPVLDSYWEEKWRVLYRSEEQSQKGSNSDQKGILNGTSGRRGLTLLKTRSDISPLKAMARENESSPAVRRRLFGDSPPVIDLTKVEDGGLTDASSTEDHLPSTMANAEETCSSGENSASFSTATSPLSARDGHENDRRRPTSLQGRPPAMRRRWPNNRFQWFWKFGRGGGEGAAAENGNGEAADVGSGSSSSAGGGAASRVEVGDKRMMGTLKNLGQSMLENIQVGSLDNRSNNILGGKGQAAAMAALKELRKISQLLFEM</sequence>
<accession>A0A7I8JM22</accession>
<reference evidence="4 5" key="1">
    <citation type="submission" date="2019-12" db="EMBL/GenBank/DDBJ databases">
        <authorList>
            <person name="Scholz U."/>
            <person name="Mascher M."/>
            <person name="Fiebig A."/>
        </authorList>
    </citation>
    <scope>NUCLEOTIDE SEQUENCE</scope>
</reference>
<feature type="region of interest" description="Disordered" evidence="2">
    <location>
        <begin position="178"/>
        <end position="200"/>
    </location>
</feature>
<dbReference type="Gene3D" id="1.10.8.270">
    <property type="entry name" value="putative rabgap domain of human tbc1 domain family member 14 like domains"/>
    <property type="match status" value="1"/>
</dbReference>
<evidence type="ECO:0000313" key="4">
    <source>
        <dbReference type="EMBL" id="CAA2631907.1"/>
    </source>
</evidence>
<dbReference type="PANTHER" id="PTHR22957:SF337">
    <property type="entry name" value="TBC1 DOMAIN FAMILY MEMBER 5"/>
    <property type="match status" value="1"/>
</dbReference>
<feature type="compositionally biased region" description="Basic and acidic residues" evidence="2">
    <location>
        <begin position="567"/>
        <end position="576"/>
    </location>
</feature>
<dbReference type="Pfam" id="PF00566">
    <property type="entry name" value="RabGAP-TBC"/>
    <property type="match status" value="2"/>
</dbReference>
<dbReference type="InterPro" id="IPR000195">
    <property type="entry name" value="Rab-GAP-TBC_dom"/>
</dbReference>
<organism evidence="4">
    <name type="scientific">Spirodela intermedia</name>
    <name type="common">Intermediate duckweed</name>
    <dbReference type="NCBI Taxonomy" id="51605"/>
    <lineage>
        <taxon>Eukaryota</taxon>
        <taxon>Viridiplantae</taxon>
        <taxon>Streptophyta</taxon>
        <taxon>Embryophyta</taxon>
        <taxon>Tracheophyta</taxon>
        <taxon>Spermatophyta</taxon>
        <taxon>Magnoliopsida</taxon>
        <taxon>Liliopsida</taxon>
        <taxon>Araceae</taxon>
        <taxon>Lemnoideae</taxon>
        <taxon>Spirodela</taxon>
    </lineage>
</organism>
<feature type="compositionally biased region" description="Low complexity" evidence="2">
    <location>
        <begin position="186"/>
        <end position="196"/>
    </location>
</feature>
<feature type="domain" description="Rab-GAP TBC" evidence="3">
    <location>
        <begin position="55"/>
        <end position="329"/>
    </location>
</feature>
<dbReference type="SMART" id="SM00164">
    <property type="entry name" value="TBC"/>
    <property type="match status" value="1"/>
</dbReference>